<feature type="region of interest" description="Disordered" evidence="1">
    <location>
        <begin position="347"/>
        <end position="371"/>
    </location>
</feature>
<dbReference type="AlphaFoldDB" id="G1MTU2"/>
<dbReference type="GO" id="GO:0005737">
    <property type="term" value="C:cytoplasm"/>
    <property type="evidence" value="ECO:0007669"/>
    <property type="project" value="TreeGrafter"/>
</dbReference>
<reference evidence="2" key="3">
    <citation type="submission" date="2025-09" db="UniProtKB">
        <authorList>
            <consortium name="Ensembl"/>
        </authorList>
    </citation>
    <scope>IDENTIFICATION</scope>
</reference>
<sequence length="407" mass="43227">MGELRVRSALVTGANRGIGLGFVRHLLALPNPPEWVFATCRDPKGQRAQELQKLASKHPNLVIVPLEVTDPASIKAAAASVGERLKCSGLNLLINNAGILKANTLDTETLKDMSEVYTTNTIAPLLLSQAFLPLLKKAAQGSLGSGMSCSKAAIINISSIGGSISSLTGWDIMEIVSYRCSKVWPNTVEGKYPSSPMPSHGICMCPHAAPFHPHLIPVLSPTGCSEHAHQVPVHGVPGTRHPLRHFPSWMGANRHGERSRTPGRSFPYRWVHPQPVLVSHGRLLSPGALPQDPLRGPLPQHHGSSPCPGTPAQRQPWLPAAPPPAFPALTLLPGLCFPLGPAAAFPQPGSRAQPGQPLGTHARVSPSALQPPLTVDASVGGMLKVLSKLSEKDSGTFLDWEGNVVAW</sequence>
<name>G1MTU2_MELGA</name>
<feature type="region of interest" description="Disordered" evidence="1">
    <location>
        <begin position="282"/>
        <end position="321"/>
    </location>
</feature>
<dbReference type="SUPFAM" id="SSF51735">
    <property type="entry name" value="NAD(P)-binding Rossmann-fold domains"/>
    <property type="match status" value="1"/>
</dbReference>
<dbReference type="PRINTS" id="PR00081">
    <property type="entry name" value="GDHRDH"/>
</dbReference>
<dbReference type="Gene3D" id="3.40.50.720">
    <property type="entry name" value="NAD(P)-binding Rossmann-like Domain"/>
    <property type="match status" value="1"/>
</dbReference>
<proteinExistence type="predicted"/>
<dbReference type="InterPro" id="IPR002347">
    <property type="entry name" value="SDR_fam"/>
</dbReference>
<evidence type="ECO:0000256" key="1">
    <source>
        <dbReference type="SAM" id="MobiDB-lite"/>
    </source>
</evidence>
<dbReference type="GeneTree" id="ENSGT00940000163363"/>
<dbReference type="Proteomes" id="UP000001645">
    <property type="component" value="Chromosome 13"/>
</dbReference>
<dbReference type="InterPro" id="IPR036291">
    <property type="entry name" value="NAD(P)-bd_dom_sf"/>
</dbReference>
<dbReference type="PANTHER" id="PTHR43544">
    <property type="entry name" value="SHORT-CHAIN DEHYDROGENASE/REDUCTASE"/>
    <property type="match status" value="1"/>
</dbReference>
<dbReference type="GO" id="GO:0016491">
    <property type="term" value="F:oxidoreductase activity"/>
    <property type="evidence" value="ECO:0007669"/>
    <property type="project" value="TreeGrafter"/>
</dbReference>
<dbReference type="HOGENOM" id="CLU_010194_9_1_1"/>
<keyword evidence="3" id="KW-1185">Reference proteome</keyword>
<evidence type="ECO:0000313" key="3">
    <source>
        <dbReference type="Proteomes" id="UP000001645"/>
    </source>
</evidence>
<reference evidence="2" key="2">
    <citation type="submission" date="2025-08" db="UniProtKB">
        <authorList>
            <consortium name="Ensembl"/>
        </authorList>
    </citation>
    <scope>IDENTIFICATION</scope>
</reference>
<protein>
    <submittedName>
        <fullName evidence="2">Uncharacterized protein</fullName>
    </submittedName>
</protein>
<dbReference type="Pfam" id="PF00106">
    <property type="entry name" value="adh_short"/>
    <property type="match status" value="1"/>
</dbReference>
<evidence type="ECO:0000313" key="2">
    <source>
        <dbReference type="Ensembl" id="ENSMGAP00000001859.3"/>
    </source>
</evidence>
<accession>G1MTU2</accession>
<dbReference type="Bgee" id="ENSMGAG00000002310">
    <property type="expression patterns" value="Expressed in duodenum and 13 other cell types or tissues"/>
</dbReference>
<dbReference type="InterPro" id="IPR051468">
    <property type="entry name" value="Fungal_SecMetab_SDRs"/>
</dbReference>
<reference evidence="2 3" key="1">
    <citation type="journal article" date="2010" name="PLoS Biol.">
        <title>Multi-platform next-generation sequencing of the domestic turkey (Meleagris gallopavo): genome assembly and analysis.</title>
        <authorList>
            <person name="Dalloul R.A."/>
            <person name="Long J.A."/>
            <person name="Zimin A.V."/>
            <person name="Aslam L."/>
            <person name="Beal K."/>
            <person name="Blomberg L.A."/>
            <person name="Bouffard P."/>
            <person name="Burt D.W."/>
            <person name="Crasta O."/>
            <person name="Crooijmans R.P."/>
            <person name="Cooper K."/>
            <person name="Coulombe R.A."/>
            <person name="De S."/>
            <person name="Delany M.E."/>
            <person name="Dodgson J.B."/>
            <person name="Dong J.J."/>
            <person name="Evans C."/>
            <person name="Frederickson K.M."/>
            <person name="Flicek P."/>
            <person name="Florea L."/>
            <person name="Folkerts O."/>
            <person name="Groenen M.A."/>
            <person name="Harkins T.T."/>
            <person name="Herrero J."/>
            <person name="Hoffmann S."/>
            <person name="Megens H.J."/>
            <person name="Jiang A."/>
            <person name="de Jong P."/>
            <person name="Kaiser P."/>
            <person name="Kim H."/>
            <person name="Kim K.W."/>
            <person name="Kim S."/>
            <person name="Langenberger D."/>
            <person name="Lee M.K."/>
            <person name="Lee T."/>
            <person name="Mane S."/>
            <person name="Marcais G."/>
            <person name="Marz M."/>
            <person name="McElroy A.P."/>
            <person name="Modise T."/>
            <person name="Nefedov M."/>
            <person name="Notredame C."/>
            <person name="Paton I.R."/>
            <person name="Payne W.S."/>
            <person name="Pertea G."/>
            <person name="Prickett D."/>
            <person name="Puiu D."/>
            <person name="Qioa D."/>
            <person name="Raineri E."/>
            <person name="Ruffier M."/>
            <person name="Salzberg S.L."/>
            <person name="Schatz M.C."/>
            <person name="Scheuring C."/>
            <person name="Schmidt C.J."/>
            <person name="Schroeder S."/>
            <person name="Searle S.M."/>
            <person name="Smith E.J."/>
            <person name="Smith J."/>
            <person name="Sonstegard T.S."/>
            <person name="Stadler P.F."/>
            <person name="Tafer H."/>
            <person name="Tu Z.J."/>
            <person name="Van Tassell C.P."/>
            <person name="Vilella A.J."/>
            <person name="Williams K.P."/>
            <person name="Yorke J.A."/>
            <person name="Zhang L."/>
            <person name="Zhang H.B."/>
            <person name="Zhang X."/>
            <person name="Zhang Y."/>
            <person name="Reed K.M."/>
        </authorList>
    </citation>
    <scope>NUCLEOTIDE SEQUENCE [LARGE SCALE GENOMIC DNA]</scope>
</reference>
<dbReference type="PANTHER" id="PTHR43544:SF38">
    <property type="entry name" value="C-FACTOR-RELATED"/>
    <property type="match status" value="1"/>
</dbReference>
<feature type="region of interest" description="Disordered" evidence="1">
    <location>
        <begin position="247"/>
        <end position="266"/>
    </location>
</feature>
<organism evidence="2 3">
    <name type="scientific">Meleagris gallopavo</name>
    <name type="common">Wild turkey</name>
    <dbReference type="NCBI Taxonomy" id="9103"/>
    <lineage>
        <taxon>Eukaryota</taxon>
        <taxon>Metazoa</taxon>
        <taxon>Chordata</taxon>
        <taxon>Craniata</taxon>
        <taxon>Vertebrata</taxon>
        <taxon>Euteleostomi</taxon>
        <taxon>Archelosauria</taxon>
        <taxon>Archosauria</taxon>
        <taxon>Dinosauria</taxon>
        <taxon>Saurischia</taxon>
        <taxon>Theropoda</taxon>
        <taxon>Coelurosauria</taxon>
        <taxon>Aves</taxon>
        <taxon>Neognathae</taxon>
        <taxon>Galloanserae</taxon>
        <taxon>Galliformes</taxon>
        <taxon>Phasianidae</taxon>
        <taxon>Meleagridinae</taxon>
        <taxon>Meleagris</taxon>
    </lineage>
</organism>
<dbReference type="Ensembl" id="ENSMGAT00000002528.3">
    <property type="protein sequence ID" value="ENSMGAP00000001859.3"/>
    <property type="gene ID" value="ENSMGAG00000002310.3"/>
</dbReference>